<keyword evidence="3" id="KW-1185">Reference proteome</keyword>
<sequence>MAPAITVVAAVVSGVRPRDPVRGAYSGCGRLLPDRCVHVPAMVAGLARPVVCGVQMDAAQDLQAQDGEHDENDRQDARRLSPRIGELRANGTCQGHSVPNSNGMDTVLGNTPP</sequence>
<reference evidence="3" key="1">
    <citation type="journal article" date="2019" name="Int. J. Syst. Evol. Microbiol.">
        <title>The Global Catalogue of Microorganisms (GCM) 10K type strain sequencing project: providing services to taxonomists for standard genome sequencing and annotation.</title>
        <authorList>
            <consortium name="The Broad Institute Genomics Platform"/>
            <consortium name="The Broad Institute Genome Sequencing Center for Infectious Disease"/>
            <person name="Wu L."/>
            <person name="Ma J."/>
        </authorList>
    </citation>
    <scope>NUCLEOTIDE SEQUENCE [LARGE SCALE GENOMIC DNA]</scope>
    <source>
        <strain evidence="3">JCM 17975</strain>
    </source>
</reference>
<comment type="caution">
    <text evidence="2">The sequence shown here is derived from an EMBL/GenBank/DDBJ whole genome shotgun (WGS) entry which is preliminary data.</text>
</comment>
<dbReference type="Proteomes" id="UP001500843">
    <property type="component" value="Unassembled WGS sequence"/>
</dbReference>
<name>A0ABP8WDC3_9MICO</name>
<accession>A0ABP8WDC3</accession>
<dbReference type="EMBL" id="BAABHM010000002">
    <property type="protein sequence ID" value="GAA4687292.1"/>
    <property type="molecule type" value="Genomic_DNA"/>
</dbReference>
<evidence type="ECO:0000256" key="1">
    <source>
        <dbReference type="SAM" id="MobiDB-lite"/>
    </source>
</evidence>
<gene>
    <name evidence="2" type="ORF">GCM10023198_02060</name>
</gene>
<protein>
    <recommendedName>
        <fullName evidence="4">Secreted protein</fullName>
    </recommendedName>
</protein>
<feature type="compositionally biased region" description="Polar residues" evidence="1">
    <location>
        <begin position="91"/>
        <end position="104"/>
    </location>
</feature>
<organism evidence="2 3">
    <name type="scientific">Promicromonospora umidemergens</name>
    <dbReference type="NCBI Taxonomy" id="629679"/>
    <lineage>
        <taxon>Bacteria</taxon>
        <taxon>Bacillati</taxon>
        <taxon>Actinomycetota</taxon>
        <taxon>Actinomycetes</taxon>
        <taxon>Micrococcales</taxon>
        <taxon>Promicromonosporaceae</taxon>
        <taxon>Promicromonospora</taxon>
    </lineage>
</organism>
<proteinExistence type="predicted"/>
<feature type="region of interest" description="Disordered" evidence="1">
    <location>
        <begin position="62"/>
        <end position="113"/>
    </location>
</feature>
<evidence type="ECO:0008006" key="4">
    <source>
        <dbReference type="Google" id="ProtNLM"/>
    </source>
</evidence>
<evidence type="ECO:0000313" key="3">
    <source>
        <dbReference type="Proteomes" id="UP001500843"/>
    </source>
</evidence>
<evidence type="ECO:0000313" key="2">
    <source>
        <dbReference type="EMBL" id="GAA4687292.1"/>
    </source>
</evidence>